<evidence type="ECO:0000259" key="1">
    <source>
        <dbReference type="SMART" id="SM00382"/>
    </source>
</evidence>
<reference evidence="2 3" key="1">
    <citation type="submission" date="2016-07" db="EMBL/GenBank/DDBJ databases">
        <title>Complete genome sequence of the Lentzea guizhouensis DHS C013.</title>
        <authorList>
            <person name="Cao C."/>
        </authorList>
    </citation>
    <scope>NUCLEOTIDE SEQUENCE [LARGE SCALE GENOMIC DNA]</scope>
    <source>
        <strain evidence="2 3">DHS C013</strain>
    </source>
</reference>
<dbReference type="InterPro" id="IPR036388">
    <property type="entry name" value="WH-like_DNA-bd_sf"/>
</dbReference>
<dbReference type="SUPFAM" id="SSF52540">
    <property type="entry name" value="P-loop containing nucleoside triphosphate hydrolases"/>
    <property type="match status" value="1"/>
</dbReference>
<sequence>MAGRNAAGGIRFRGSHGISAQFLPPAPPKHFVGRLRELEQLRPNGVTLVSGPAGVGKTALALRWLHDRCSGDQLYLDLTVREPVELRLGRLLRALRLNDVPAEDRVAAFRSIVLKQKITLLLDNASSADQVTPFLPASGTVVVTSRSSLDLGGAEIALDPLTDETGSLAPLLDLSYVELPERQARLYRLCAWHPGTHFDVPEAAAIAGESECDVEDALDDLVEKALLTEVGDTAFGFHDLVRAHARAKRQIG</sequence>
<dbReference type="SMART" id="SM00382">
    <property type="entry name" value="AAA"/>
    <property type="match status" value="1"/>
</dbReference>
<dbReference type="EMBL" id="CP016793">
    <property type="protein sequence ID" value="ANZ39168.1"/>
    <property type="molecule type" value="Genomic_DNA"/>
</dbReference>
<keyword evidence="3" id="KW-1185">Reference proteome</keyword>
<dbReference type="AlphaFoldDB" id="A0A1B2HN77"/>
<proteinExistence type="predicted"/>
<name>A0A1B2HN77_9PSEU</name>
<dbReference type="PANTHER" id="PTHR47691:SF3">
    <property type="entry name" value="HTH-TYPE TRANSCRIPTIONAL REGULATOR RV0890C-RELATED"/>
    <property type="match status" value="1"/>
</dbReference>
<accession>A0A1B2HN77</accession>
<protein>
    <recommendedName>
        <fullName evidence="1">AAA+ ATPase domain-containing protein</fullName>
    </recommendedName>
</protein>
<evidence type="ECO:0000313" key="3">
    <source>
        <dbReference type="Proteomes" id="UP000093053"/>
    </source>
</evidence>
<feature type="domain" description="AAA+ ATPase" evidence="1">
    <location>
        <begin position="43"/>
        <end position="171"/>
    </location>
</feature>
<dbReference type="KEGG" id="led:BBK82_26940"/>
<dbReference type="Gene3D" id="1.10.10.10">
    <property type="entry name" value="Winged helix-like DNA-binding domain superfamily/Winged helix DNA-binding domain"/>
    <property type="match status" value="1"/>
</dbReference>
<organism evidence="2 3">
    <name type="scientific">Lentzea guizhouensis</name>
    <dbReference type="NCBI Taxonomy" id="1586287"/>
    <lineage>
        <taxon>Bacteria</taxon>
        <taxon>Bacillati</taxon>
        <taxon>Actinomycetota</taxon>
        <taxon>Actinomycetes</taxon>
        <taxon>Pseudonocardiales</taxon>
        <taxon>Pseudonocardiaceae</taxon>
        <taxon>Lentzea</taxon>
    </lineage>
</organism>
<dbReference type="InterPro" id="IPR003593">
    <property type="entry name" value="AAA+_ATPase"/>
</dbReference>
<dbReference type="STRING" id="1586287.BBK82_26940"/>
<dbReference type="Gene3D" id="3.40.50.300">
    <property type="entry name" value="P-loop containing nucleotide triphosphate hydrolases"/>
    <property type="match status" value="1"/>
</dbReference>
<dbReference type="PANTHER" id="PTHR47691">
    <property type="entry name" value="REGULATOR-RELATED"/>
    <property type="match status" value="1"/>
</dbReference>
<dbReference type="Proteomes" id="UP000093053">
    <property type="component" value="Chromosome"/>
</dbReference>
<evidence type="ECO:0000313" key="2">
    <source>
        <dbReference type="EMBL" id="ANZ39168.1"/>
    </source>
</evidence>
<dbReference type="InterPro" id="IPR027417">
    <property type="entry name" value="P-loop_NTPase"/>
</dbReference>
<gene>
    <name evidence="2" type="ORF">BBK82_26940</name>
</gene>